<protein>
    <submittedName>
        <fullName evidence="6">Homocysteine/selenocysteine methylase (S-methylmethionine-dependent)</fullName>
    </submittedName>
</protein>
<dbReference type="GO" id="GO:0032259">
    <property type="term" value="P:methylation"/>
    <property type="evidence" value="ECO:0007669"/>
    <property type="project" value="UniProtKB-KW"/>
</dbReference>
<evidence type="ECO:0000313" key="6">
    <source>
        <dbReference type="EMBL" id="SFL17670.1"/>
    </source>
</evidence>
<dbReference type="RefSeq" id="WP_093324729.1">
    <property type="nucleotide sequence ID" value="NZ_FOSZ01000006.1"/>
</dbReference>
<dbReference type="GO" id="GO:0009086">
    <property type="term" value="P:methionine biosynthetic process"/>
    <property type="evidence" value="ECO:0007669"/>
    <property type="project" value="InterPro"/>
</dbReference>
<keyword evidence="3 4" id="KW-0862">Zinc</keyword>
<sequence>MTSVILKDGGTGQELLARSSMPPHPLWSCKVMMEEPEVVQGVHADYIRAGARLITLNTYSVTPERLAREGEGGRFAEIQRRAIDLVQAARDEVGVEGVRIAACLPPLHGSYKPDMSKSHADLLPLYKEIVAGQVEASDVIIAETLSGIAEVTASAQAGVETGLPTWVFMTLSDDDSGTLRSGEALGEALAALEGTGIAGVGLNCCKPEVVSANLPKVRAAGLPTGAYANGFTGIDALEIGGTVDALQARKDLTPAAYSEFAMGWVEQGLRLIGGCCEVGPAHIAALSKQLTDAGYEVTGA</sequence>
<dbReference type="SUPFAM" id="SSF82282">
    <property type="entry name" value="Homocysteine S-methyltransferase"/>
    <property type="match status" value="1"/>
</dbReference>
<dbReference type="Proteomes" id="UP000198851">
    <property type="component" value="Unassembled WGS sequence"/>
</dbReference>
<dbReference type="Gene3D" id="3.20.20.330">
    <property type="entry name" value="Homocysteine-binding-like domain"/>
    <property type="match status" value="1"/>
</dbReference>
<feature type="domain" description="Hcy-binding" evidence="5">
    <location>
        <begin position="1"/>
        <end position="290"/>
    </location>
</feature>
<dbReference type="AlphaFoldDB" id="A0A1I4FK34"/>
<proteinExistence type="predicted"/>
<evidence type="ECO:0000256" key="3">
    <source>
        <dbReference type="PIRSR" id="PIRSR037505-2"/>
    </source>
</evidence>
<feature type="binding site" evidence="3 4">
    <location>
        <position position="204"/>
    </location>
    <ligand>
        <name>Zn(2+)</name>
        <dbReference type="ChEBI" id="CHEBI:29105"/>
    </ligand>
</feature>
<dbReference type="PROSITE" id="PS50970">
    <property type="entry name" value="HCY"/>
    <property type="match status" value="1"/>
</dbReference>
<dbReference type="PANTHER" id="PTHR11103:SF18">
    <property type="entry name" value="SLR1189 PROTEIN"/>
    <property type="match status" value="1"/>
</dbReference>
<evidence type="ECO:0000256" key="4">
    <source>
        <dbReference type="PROSITE-ProRule" id="PRU00333"/>
    </source>
</evidence>
<keyword evidence="3 4" id="KW-0479">Metal-binding</keyword>
<dbReference type="STRING" id="1280847.SAMN04488036_10672"/>
<feature type="binding site" evidence="3 4">
    <location>
        <position position="276"/>
    </location>
    <ligand>
        <name>Zn(2+)</name>
        <dbReference type="ChEBI" id="CHEBI:29105"/>
    </ligand>
</feature>
<feature type="binding site" evidence="3 4">
    <location>
        <position position="275"/>
    </location>
    <ligand>
        <name>Zn(2+)</name>
        <dbReference type="ChEBI" id="CHEBI:29105"/>
    </ligand>
</feature>
<name>A0A1I4FK34_9RHOB</name>
<keyword evidence="7" id="KW-1185">Reference proteome</keyword>
<dbReference type="PANTHER" id="PTHR11103">
    <property type="entry name" value="SLR1189 PROTEIN"/>
    <property type="match status" value="1"/>
</dbReference>
<dbReference type="EMBL" id="FOSZ01000006">
    <property type="protein sequence ID" value="SFL17670.1"/>
    <property type="molecule type" value="Genomic_DNA"/>
</dbReference>
<dbReference type="GO" id="GO:0008168">
    <property type="term" value="F:methyltransferase activity"/>
    <property type="evidence" value="ECO:0007669"/>
    <property type="project" value="UniProtKB-UniRule"/>
</dbReference>
<evidence type="ECO:0000259" key="5">
    <source>
        <dbReference type="PROSITE" id="PS50970"/>
    </source>
</evidence>
<comment type="cofactor">
    <cofactor evidence="3">
        <name>Zn(2+)</name>
        <dbReference type="ChEBI" id="CHEBI:29105"/>
    </cofactor>
    <text evidence="3">Binds 1 zinc ion per subunit.</text>
</comment>
<evidence type="ECO:0000256" key="2">
    <source>
        <dbReference type="ARBA" id="ARBA00022679"/>
    </source>
</evidence>
<keyword evidence="2 4" id="KW-0808">Transferase</keyword>
<dbReference type="OrthoDB" id="9803687at2"/>
<organism evidence="6 7">
    <name type="scientific">Shimia haliotis</name>
    <dbReference type="NCBI Taxonomy" id="1280847"/>
    <lineage>
        <taxon>Bacteria</taxon>
        <taxon>Pseudomonadati</taxon>
        <taxon>Pseudomonadota</taxon>
        <taxon>Alphaproteobacteria</taxon>
        <taxon>Rhodobacterales</taxon>
        <taxon>Roseobacteraceae</taxon>
    </lineage>
</organism>
<accession>A0A1I4FK34</accession>
<dbReference type="Pfam" id="PF02574">
    <property type="entry name" value="S-methyl_trans"/>
    <property type="match status" value="1"/>
</dbReference>
<reference evidence="7" key="1">
    <citation type="submission" date="2016-10" db="EMBL/GenBank/DDBJ databases">
        <authorList>
            <person name="Varghese N."/>
            <person name="Submissions S."/>
        </authorList>
    </citation>
    <scope>NUCLEOTIDE SEQUENCE [LARGE SCALE GENOMIC DNA]</scope>
    <source>
        <strain evidence="7">DSM 28453</strain>
    </source>
</reference>
<dbReference type="GO" id="GO:0008270">
    <property type="term" value="F:zinc ion binding"/>
    <property type="evidence" value="ECO:0007669"/>
    <property type="project" value="InterPro"/>
</dbReference>
<dbReference type="InterPro" id="IPR003726">
    <property type="entry name" value="HCY_dom"/>
</dbReference>
<keyword evidence="1 4" id="KW-0489">Methyltransferase</keyword>
<evidence type="ECO:0000256" key="1">
    <source>
        <dbReference type="ARBA" id="ARBA00022603"/>
    </source>
</evidence>
<dbReference type="InterPro" id="IPR036589">
    <property type="entry name" value="HCY_dom_sf"/>
</dbReference>
<dbReference type="PIRSF" id="PIRSF037505">
    <property type="entry name" value="Betaine_HMT"/>
    <property type="match status" value="1"/>
</dbReference>
<gene>
    <name evidence="6" type="ORF">SAMN04488036_10672</name>
</gene>
<evidence type="ECO:0000313" key="7">
    <source>
        <dbReference type="Proteomes" id="UP000198851"/>
    </source>
</evidence>
<dbReference type="InterPro" id="IPR017226">
    <property type="entry name" value="BHMT-like"/>
</dbReference>